<dbReference type="InterPro" id="IPR001972">
    <property type="entry name" value="Stomatin_HflK_fam"/>
</dbReference>
<dbReference type="PRINTS" id="PR00721">
    <property type="entry name" value="STOMATIN"/>
</dbReference>
<comment type="subcellular location">
    <subcellularLocation>
        <location evidence="1">Membrane</location>
        <topology evidence="1">Single-pass membrane protein</topology>
    </subcellularLocation>
</comment>
<dbReference type="RefSeq" id="WP_096206054.1">
    <property type="nucleotide sequence ID" value="NZ_FZMP01000178.1"/>
</dbReference>
<proteinExistence type="inferred from homology"/>
<dbReference type="SMART" id="SM00244">
    <property type="entry name" value="PHB"/>
    <property type="match status" value="1"/>
</dbReference>
<keyword evidence="4 5" id="KW-1133">Transmembrane helix</keyword>
<name>A0A284VQA8_9EURY</name>
<keyword evidence="8" id="KW-1185">Reference proteome</keyword>
<comment type="similarity">
    <text evidence="2">Belongs to the band 7/mec-2 family.</text>
</comment>
<evidence type="ECO:0000256" key="3">
    <source>
        <dbReference type="ARBA" id="ARBA00022692"/>
    </source>
</evidence>
<reference evidence="8" key="1">
    <citation type="submission" date="2017-06" db="EMBL/GenBank/DDBJ databases">
        <authorList>
            <person name="Cremers G."/>
        </authorList>
    </citation>
    <scope>NUCLEOTIDE SEQUENCE [LARGE SCALE GENOMIC DNA]</scope>
</reference>
<evidence type="ECO:0000256" key="4">
    <source>
        <dbReference type="ARBA" id="ARBA00022989"/>
    </source>
</evidence>
<evidence type="ECO:0000313" key="8">
    <source>
        <dbReference type="Proteomes" id="UP000218615"/>
    </source>
</evidence>
<dbReference type="SUPFAM" id="SSF117892">
    <property type="entry name" value="Band 7/SPFH domain"/>
    <property type="match status" value="1"/>
</dbReference>
<dbReference type="Gene3D" id="6.10.250.2090">
    <property type="match status" value="1"/>
</dbReference>
<organism evidence="7 8">
    <name type="scientific">Candidatus Methanoperedens nitratireducens</name>
    <dbReference type="NCBI Taxonomy" id="1392998"/>
    <lineage>
        <taxon>Archaea</taxon>
        <taxon>Methanobacteriati</taxon>
        <taxon>Methanobacteriota</taxon>
        <taxon>Stenosarchaea group</taxon>
        <taxon>Methanomicrobia</taxon>
        <taxon>Methanosarcinales</taxon>
        <taxon>ANME-2 cluster</taxon>
        <taxon>Candidatus Methanoperedentaceae</taxon>
        <taxon>Candidatus Methanoperedens</taxon>
    </lineage>
</organism>
<keyword evidence="3 5" id="KW-0812">Transmembrane</keyword>
<dbReference type="FunFam" id="3.30.479.30:FF:000004">
    <property type="entry name" value="Putative membrane protease family, stomatin"/>
    <property type="match status" value="1"/>
</dbReference>
<dbReference type="STRING" id="1392998.ANME2D_00257"/>
<dbReference type="Proteomes" id="UP000218615">
    <property type="component" value="Unassembled WGS sequence"/>
</dbReference>
<evidence type="ECO:0000259" key="6">
    <source>
        <dbReference type="SMART" id="SM00244"/>
    </source>
</evidence>
<protein>
    <recommendedName>
        <fullName evidence="6">Band 7 domain-containing protein</fullName>
    </recommendedName>
</protein>
<feature type="domain" description="Band 7" evidence="6">
    <location>
        <begin position="20"/>
        <end position="177"/>
    </location>
</feature>
<evidence type="ECO:0000256" key="5">
    <source>
        <dbReference type="SAM" id="Phobius"/>
    </source>
</evidence>
<dbReference type="GO" id="GO:0005886">
    <property type="term" value="C:plasma membrane"/>
    <property type="evidence" value="ECO:0007669"/>
    <property type="project" value="InterPro"/>
</dbReference>
<evidence type="ECO:0000256" key="2">
    <source>
        <dbReference type="ARBA" id="ARBA00008164"/>
    </source>
</evidence>
<dbReference type="GO" id="GO:0098552">
    <property type="term" value="C:side of membrane"/>
    <property type="evidence" value="ECO:0007669"/>
    <property type="project" value="UniProtKB-ARBA"/>
</dbReference>
<dbReference type="InterPro" id="IPR043202">
    <property type="entry name" value="Band-7_stomatin-like"/>
</dbReference>
<dbReference type="PANTHER" id="PTHR10264">
    <property type="entry name" value="BAND 7 PROTEIN-RELATED"/>
    <property type="match status" value="1"/>
</dbReference>
<dbReference type="Pfam" id="PF01145">
    <property type="entry name" value="Band_7"/>
    <property type="match status" value="1"/>
</dbReference>
<feature type="transmembrane region" description="Helical" evidence="5">
    <location>
        <begin position="6"/>
        <end position="25"/>
    </location>
</feature>
<evidence type="ECO:0000313" key="7">
    <source>
        <dbReference type="EMBL" id="SNQ61357.1"/>
    </source>
</evidence>
<dbReference type="EMBL" id="FZMP01000178">
    <property type="protein sequence ID" value="SNQ61357.1"/>
    <property type="molecule type" value="Genomic_DNA"/>
</dbReference>
<dbReference type="InterPro" id="IPR001107">
    <property type="entry name" value="Band_7"/>
</dbReference>
<dbReference type="CDD" id="cd08826">
    <property type="entry name" value="SPFH_eoslipins_u1"/>
    <property type="match status" value="1"/>
</dbReference>
<gene>
    <name evidence="7" type="ORF">MNV_330025</name>
</gene>
<keyword evidence="5" id="KW-0472">Membrane</keyword>
<dbReference type="InterPro" id="IPR036013">
    <property type="entry name" value="Band_7/SPFH_dom_sf"/>
</dbReference>
<dbReference type="Gene3D" id="3.30.479.30">
    <property type="entry name" value="Band 7 domain"/>
    <property type="match status" value="1"/>
</dbReference>
<dbReference type="AlphaFoldDB" id="A0A284VQA8"/>
<sequence length="263" mass="29145">MVDVITTLIVIILIVIILSQSIKVVREYERVVIFRMGRLFGAKGPGIFMIIPIIDSTVKVDLRVITIDVPKQTIITRDNVSVDVDAVIYYRVVAPTNAITNVENYRIATSMLAQTTLRDILGQIELDDLLSKREELNKKLQAALDEATDPWGIKITAVTIRDVSLPESMMRAIAKQAEAERERRSRIILADGEFQASQKMMEAAELYQKVPIAMKLRELQTLAEIAREKNLIVVTSGAPGGDVSNIAGLTGAFSEAKSKAEHK</sequence>
<evidence type="ECO:0000256" key="1">
    <source>
        <dbReference type="ARBA" id="ARBA00004167"/>
    </source>
</evidence>
<accession>A0A284VQA8</accession>
<dbReference type="OrthoDB" id="10752at2157"/>
<dbReference type="PANTHER" id="PTHR10264:SF19">
    <property type="entry name" value="AT06885P-RELATED"/>
    <property type="match status" value="1"/>
</dbReference>